<comment type="similarity">
    <text evidence="9">Belongs to the binding-protein-dependent transport system permease family.</text>
</comment>
<evidence type="ECO:0000256" key="8">
    <source>
        <dbReference type="ARBA" id="ARBA00023136"/>
    </source>
</evidence>
<dbReference type="Pfam" id="PF00528">
    <property type="entry name" value="BPD_transp_1"/>
    <property type="match status" value="1"/>
</dbReference>
<feature type="transmembrane region" description="Helical" evidence="9">
    <location>
        <begin position="38"/>
        <end position="59"/>
    </location>
</feature>
<dbReference type="InterPro" id="IPR050366">
    <property type="entry name" value="BP-dependent_transpt_permease"/>
</dbReference>
<accession>A0ABU4YCY2</accession>
<dbReference type="RefSeq" id="WP_320294654.1">
    <property type="nucleotide sequence ID" value="NZ_JAVIIU010000003.1"/>
</dbReference>
<keyword evidence="6" id="KW-0653">Protein transport</keyword>
<comment type="caution">
    <text evidence="12">The sequence shown here is derived from an EMBL/GenBank/DDBJ whole genome shotgun (WGS) entry which is preliminary data.</text>
</comment>
<evidence type="ECO:0000256" key="7">
    <source>
        <dbReference type="ARBA" id="ARBA00022989"/>
    </source>
</evidence>
<evidence type="ECO:0000259" key="11">
    <source>
        <dbReference type="PROSITE" id="PS50928"/>
    </source>
</evidence>
<gene>
    <name evidence="12" type="ORF">RFM52_06335</name>
</gene>
<dbReference type="Pfam" id="PF12911">
    <property type="entry name" value="OppC_N"/>
    <property type="match status" value="1"/>
</dbReference>
<feature type="transmembrane region" description="Helical" evidence="9">
    <location>
        <begin position="265"/>
        <end position="288"/>
    </location>
</feature>
<proteinExistence type="inferred from homology"/>
<feature type="domain" description="ABC transmembrane type-1" evidence="11">
    <location>
        <begin position="98"/>
        <end position="288"/>
    </location>
</feature>
<evidence type="ECO:0000313" key="13">
    <source>
        <dbReference type="Proteomes" id="UP001280156"/>
    </source>
</evidence>
<evidence type="ECO:0000256" key="6">
    <source>
        <dbReference type="ARBA" id="ARBA00022927"/>
    </source>
</evidence>
<dbReference type="CDD" id="cd06261">
    <property type="entry name" value="TM_PBP2"/>
    <property type="match status" value="1"/>
</dbReference>
<evidence type="ECO:0000256" key="10">
    <source>
        <dbReference type="SAM" id="MobiDB-lite"/>
    </source>
</evidence>
<dbReference type="Proteomes" id="UP001280156">
    <property type="component" value="Unassembled WGS sequence"/>
</dbReference>
<reference evidence="12 13" key="1">
    <citation type="submission" date="2023-08" db="EMBL/GenBank/DDBJ databases">
        <title>Implementing the SeqCode for naming new Mesorhizobium species isolated from Vachellia karroo root nodules.</title>
        <authorList>
            <person name="Van Lill M."/>
        </authorList>
    </citation>
    <scope>NUCLEOTIDE SEQUENCE [LARGE SCALE GENOMIC DNA]</scope>
    <source>
        <strain evidence="12 13">VK2B</strain>
    </source>
</reference>
<protein>
    <submittedName>
        <fullName evidence="12">ABC transporter permease</fullName>
    </submittedName>
</protein>
<dbReference type="SUPFAM" id="SSF161098">
    <property type="entry name" value="MetI-like"/>
    <property type="match status" value="1"/>
</dbReference>
<feature type="transmembrane region" description="Helical" evidence="9">
    <location>
        <begin position="137"/>
        <end position="156"/>
    </location>
</feature>
<keyword evidence="2 9" id="KW-0813">Transport</keyword>
<evidence type="ECO:0000313" key="12">
    <source>
        <dbReference type="EMBL" id="MDX8484801.1"/>
    </source>
</evidence>
<comment type="subcellular location">
    <subcellularLocation>
        <location evidence="1 9">Cell membrane</location>
        <topology evidence="1 9">Multi-pass membrane protein</topology>
    </subcellularLocation>
</comment>
<dbReference type="InterPro" id="IPR000515">
    <property type="entry name" value="MetI-like"/>
</dbReference>
<evidence type="ECO:0000256" key="3">
    <source>
        <dbReference type="ARBA" id="ARBA00022475"/>
    </source>
</evidence>
<organism evidence="12 13">
    <name type="scientific">Mesorhizobium humile</name>
    <dbReference type="NCBI Taxonomy" id="3072313"/>
    <lineage>
        <taxon>Bacteria</taxon>
        <taxon>Pseudomonadati</taxon>
        <taxon>Pseudomonadota</taxon>
        <taxon>Alphaproteobacteria</taxon>
        <taxon>Hyphomicrobiales</taxon>
        <taxon>Phyllobacteriaceae</taxon>
        <taxon>Mesorhizobium</taxon>
    </lineage>
</organism>
<feature type="transmembrane region" description="Helical" evidence="9">
    <location>
        <begin position="227"/>
        <end position="245"/>
    </location>
</feature>
<keyword evidence="8 9" id="KW-0472">Membrane</keyword>
<dbReference type="InterPro" id="IPR025966">
    <property type="entry name" value="OppC_N"/>
</dbReference>
<evidence type="ECO:0000256" key="4">
    <source>
        <dbReference type="ARBA" id="ARBA00022692"/>
    </source>
</evidence>
<keyword evidence="7 9" id="KW-1133">Transmembrane helix</keyword>
<dbReference type="Gene3D" id="1.10.3720.10">
    <property type="entry name" value="MetI-like"/>
    <property type="match status" value="1"/>
</dbReference>
<dbReference type="PANTHER" id="PTHR43386">
    <property type="entry name" value="OLIGOPEPTIDE TRANSPORT SYSTEM PERMEASE PROTEIN APPC"/>
    <property type="match status" value="1"/>
</dbReference>
<feature type="region of interest" description="Disordered" evidence="10">
    <location>
        <begin position="1"/>
        <end position="22"/>
    </location>
</feature>
<keyword evidence="3" id="KW-1003">Cell membrane</keyword>
<evidence type="ECO:0000256" key="2">
    <source>
        <dbReference type="ARBA" id="ARBA00022448"/>
    </source>
</evidence>
<keyword evidence="13" id="KW-1185">Reference proteome</keyword>
<dbReference type="InterPro" id="IPR035906">
    <property type="entry name" value="MetI-like_sf"/>
</dbReference>
<feature type="transmembrane region" description="Helical" evidence="9">
    <location>
        <begin position="101"/>
        <end position="125"/>
    </location>
</feature>
<evidence type="ECO:0000256" key="5">
    <source>
        <dbReference type="ARBA" id="ARBA00022856"/>
    </source>
</evidence>
<sequence length="297" mass="31446">MSATDTPASLPAPAPAPDTAQRSPWGEVLHSLSRSGTFLTGLFILLFWVVCALFGQHFVPYDPLASDIIDALTPPAADHWFGTDQLGRDVFSRVIVGSRDILTVAPLATILATIAGTALGLVIGYFRGIVDDIVSRVLEAFMAIPVVIIALLAIVALGTSKITVIVVIGLSFAPIIARTVRSAVLAERELDYVAAAKLRHEGALHTMFVEILPNVIPPILVETTVRLGYAIFAVATLSFMGFGIQPPSPDWGLSISSNYGMIGGGFWWTVLFDALAIASLVIGVNLVADGVHGAFND</sequence>
<keyword evidence="4 9" id="KW-0812">Transmembrane</keyword>
<evidence type="ECO:0000256" key="1">
    <source>
        <dbReference type="ARBA" id="ARBA00004651"/>
    </source>
</evidence>
<dbReference type="PROSITE" id="PS50928">
    <property type="entry name" value="ABC_TM1"/>
    <property type="match status" value="1"/>
</dbReference>
<dbReference type="EMBL" id="JAVIIV010000003">
    <property type="protein sequence ID" value="MDX8484801.1"/>
    <property type="molecule type" value="Genomic_DNA"/>
</dbReference>
<keyword evidence="5" id="KW-0571">Peptide transport</keyword>
<evidence type="ECO:0000256" key="9">
    <source>
        <dbReference type="RuleBase" id="RU363032"/>
    </source>
</evidence>
<feature type="transmembrane region" description="Helical" evidence="9">
    <location>
        <begin position="162"/>
        <end position="180"/>
    </location>
</feature>
<dbReference type="PANTHER" id="PTHR43386:SF1">
    <property type="entry name" value="D,D-DIPEPTIDE TRANSPORT SYSTEM PERMEASE PROTEIN DDPC-RELATED"/>
    <property type="match status" value="1"/>
</dbReference>
<name>A0ABU4YCY2_9HYPH</name>